<dbReference type="PANTHER" id="PTHR47050">
    <property type="entry name" value="TETRATRICOPEPTIDE REPEAT PROTEIN 24"/>
    <property type="match status" value="1"/>
</dbReference>
<reference evidence="4 5" key="1">
    <citation type="journal article" date="2022" name="Gigascience">
        <title>A chromosome-level genome assembly and annotation of the desert horned lizard, Phrynosoma platyrhinos, provides insight into chromosomal rearrangements among reptiles.</title>
        <authorList>
            <person name="Koochekian N."/>
            <person name="Ascanio A."/>
            <person name="Farleigh K."/>
            <person name="Card D.C."/>
            <person name="Schield D.R."/>
            <person name="Castoe T.A."/>
            <person name="Jezkova T."/>
        </authorList>
    </citation>
    <scope>NUCLEOTIDE SEQUENCE [LARGE SCALE GENOMIC DNA]</scope>
    <source>
        <strain evidence="4">NK-2021</strain>
    </source>
</reference>
<dbReference type="Gene3D" id="1.25.40.10">
    <property type="entry name" value="Tetratricopeptide repeat domain"/>
    <property type="match status" value="4"/>
</dbReference>
<dbReference type="EMBL" id="JAIPUX010003439">
    <property type="protein sequence ID" value="KAH0619788.1"/>
    <property type="molecule type" value="Genomic_DNA"/>
</dbReference>
<dbReference type="InterPro" id="IPR024812">
    <property type="entry name" value="TPR_24"/>
</dbReference>
<feature type="region of interest" description="Disordered" evidence="3">
    <location>
        <begin position="378"/>
        <end position="401"/>
    </location>
</feature>
<keyword evidence="2" id="KW-0802">TPR repeat</keyword>
<dbReference type="InterPro" id="IPR019734">
    <property type="entry name" value="TPR_rpt"/>
</dbReference>
<comment type="caution">
    <text evidence="4">The sequence shown here is derived from an EMBL/GenBank/DDBJ whole genome shotgun (WGS) entry which is preliminary data.</text>
</comment>
<dbReference type="InterPro" id="IPR013105">
    <property type="entry name" value="TPR_2"/>
</dbReference>
<evidence type="ECO:0000313" key="5">
    <source>
        <dbReference type="Proteomes" id="UP000826234"/>
    </source>
</evidence>
<gene>
    <name evidence="4" type="ORF">JD844_014047</name>
</gene>
<evidence type="ECO:0000256" key="2">
    <source>
        <dbReference type="ARBA" id="ARBA00022803"/>
    </source>
</evidence>
<protein>
    <recommendedName>
        <fullName evidence="6">Tetratricopeptide repeat domain 24</fullName>
    </recommendedName>
</protein>
<sequence>MAHALVPSSPKEEQLGGLIAPIQGEIQSLLKAGTKLFRANEDAQALGMFKKAYVLSSSLPETPTQALCLFNLGSAYIATGKPEKALRCLQKAKRTGVIGEQDSDFCFNVAAAYERMENYRKAAKFYRKAIGEPSLDDPQGTGEALVKLGYCLVSVGQMALAGQCFRLAGQAYQKARLAEEAAMALREAANYSLQSAKYSSEDVLEVLRTCKLYNDLGLHYVELGHFEAAERCFQEALLLCCGRCAGEEASEQRRAVLLQNLGAICNVQGHFARSLRYHSALGESQRSAQAQSLYNLATAHGRMKNHHMADFYYRQARKAFAQAELGTLRLRRGDWDLATGYYKEALGLFGKSKETSGAPRERIRGKLAAVAQCGADARSQSSFGNGAGSGAEEKTGMGWRR</sequence>
<organism evidence="4 5">
    <name type="scientific">Phrynosoma platyrhinos</name>
    <name type="common">Desert horned lizard</name>
    <dbReference type="NCBI Taxonomy" id="52577"/>
    <lineage>
        <taxon>Eukaryota</taxon>
        <taxon>Metazoa</taxon>
        <taxon>Chordata</taxon>
        <taxon>Craniata</taxon>
        <taxon>Vertebrata</taxon>
        <taxon>Euteleostomi</taxon>
        <taxon>Lepidosauria</taxon>
        <taxon>Squamata</taxon>
        <taxon>Bifurcata</taxon>
        <taxon>Unidentata</taxon>
        <taxon>Episquamata</taxon>
        <taxon>Toxicofera</taxon>
        <taxon>Iguania</taxon>
        <taxon>Phrynosomatidae</taxon>
        <taxon>Phrynosomatinae</taxon>
        <taxon>Phrynosoma</taxon>
    </lineage>
</organism>
<keyword evidence="1" id="KW-0677">Repeat</keyword>
<dbReference type="Pfam" id="PF07719">
    <property type="entry name" value="TPR_2"/>
    <property type="match status" value="1"/>
</dbReference>
<evidence type="ECO:0000256" key="3">
    <source>
        <dbReference type="SAM" id="MobiDB-lite"/>
    </source>
</evidence>
<dbReference type="SUPFAM" id="SSF48452">
    <property type="entry name" value="TPR-like"/>
    <property type="match status" value="2"/>
</dbReference>
<accession>A0ABQ7SR76</accession>
<dbReference type="InterPro" id="IPR011990">
    <property type="entry name" value="TPR-like_helical_dom_sf"/>
</dbReference>
<name>A0ABQ7SR76_PHRPL</name>
<evidence type="ECO:0000313" key="4">
    <source>
        <dbReference type="EMBL" id="KAH0619788.1"/>
    </source>
</evidence>
<dbReference type="Proteomes" id="UP000826234">
    <property type="component" value="Unassembled WGS sequence"/>
</dbReference>
<dbReference type="SMART" id="SM00028">
    <property type="entry name" value="TPR"/>
    <property type="match status" value="6"/>
</dbReference>
<proteinExistence type="predicted"/>
<evidence type="ECO:0008006" key="6">
    <source>
        <dbReference type="Google" id="ProtNLM"/>
    </source>
</evidence>
<dbReference type="PANTHER" id="PTHR47050:SF1">
    <property type="entry name" value="TETRATRICOPEPTIDE REPEAT PROTEIN 24-LIKE"/>
    <property type="match status" value="1"/>
</dbReference>
<dbReference type="Pfam" id="PF13181">
    <property type="entry name" value="TPR_8"/>
    <property type="match status" value="3"/>
</dbReference>
<evidence type="ECO:0000256" key="1">
    <source>
        <dbReference type="ARBA" id="ARBA00022737"/>
    </source>
</evidence>
<keyword evidence="5" id="KW-1185">Reference proteome</keyword>